<dbReference type="EMBL" id="CM045759">
    <property type="protein sequence ID" value="KAI8017807.1"/>
    <property type="molecule type" value="Genomic_DNA"/>
</dbReference>
<evidence type="ECO:0000313" key="2">
    <source>
        <dbReference type="Proteomes" id="UP001060215"/>
    </source>
</evidence>
<protein>
    <submittedName>
        <fullName evidence="1">Uncharacterized protein</fullName>
    </submittedName>
</protein>
<accession>A0ACC0HW45</accession>
<proteinExistence type="predicted"/>
<reference evidence="1 2" key="1">
    <citation type="journal article" date="2022" name="Plant J.">
        <title>Chromosome-level genome of Camellia lanceoleosa provides a valuable resource for understanding genome evolution and self-incompatibility.</title>
        <authorList>
            <person name="Gong W."/>
            <person name="Xiao S."/>
            <person name="Wang L."/>
            <person name="Liao Z."/>
            <person name="Chang Y."/>
            <person name="Mo W."/>
            <person name="Hu G."/>
            <person name="Li W."/>
            <person name="Zhao G."/>
            <person name="Zhu H."/>
            <person name="Hu X."/>
            <person name="Ji K."/>
            <person name="Xiang X."/>
            <person name="Song Q."/>
            <person name="Yuan D."/>
            <person name="Jin S."/>
            <person name="Zhang L."/>
        </authorList>
    </citation>
    <scope>NUCLEOTIDE SEQUENCE [LARGE SCALE GENOMIC DNA]</scope>
    <source>
        <strain evidence="1">SQ_2022a</strain>
    </source>
</reference>
<keyword evidence="2" id="KW-1185">Reference proteome</keyword>
<evidence type="ECO:0000313" key="1">
    <source>
        <dbReference type="EMBL" id="KAI8017807.1"/>
    </source>
</evidence>
<organism evidence="1 2">
    <name type="scientific">Camellia lanceoleosa</name>
    <dbReference type="NCBI Taxonomy" id="1840588"/>
    <lineage>
        <taxon>Eukaryota</taxon>
        <taxon>Viridiplantae</taxon>
        <taxon>Streptophyta</taxon>
        <taxon>Embryophyta</taxon>
        <taxon>Tracheophyta</taxon>
        <taxon>Spermatophyta</taxon>
        <taxon>Magnoliopsida</taxon>
        <taxon>eudicotyledons</taxon>
        <taxon>Gunneridae</taxon>
        <taxon>Pentapetalae</taxon>
        <taxon>asterids</taxon>
        <taxon>Ericales</taxon>
        <taxon>Theaceae</taxon>
        <taxon>Camellia</taxon>
    </lineage>
</organism>
<sequence>MQPKVGLDDTNFPLSKGREQPWSSNTGVHTGVVVEPGGHSPSKDNRPGYGAGWDCGNVIREGPHSGLGCSKNSEVDMSGTSLNKDDKPTQKVKRPRRVHLGKDFLLIDRNSCQALQFGRSFQFLHRQSLSVVEVRIRGHSDPILQDVAVDIEIEAPPLDILPISFQSCEETLQPSPPNSPTLQPSSPVLSDCEMEEQAPTSGKTSLSDNFMFCYAGRSKRIRASIPRCPKSSKLIFDIAAGKRKREPRIEDSYSDPSLFRPPRRRAFGLG</sequence>
<dbReference type="Proteomes" id="UP001060215">
    <property type="component" value="Chromosome 2"/>
</dbReference>
<name>A0ACC0HW45_9ERIC</name>
<comment type="caution">
    <text evidence="1">The sequence shown here is derived from an EMBL/GenBank/DDBJ whole genome shotgun (WGS) entry which is preliminary data.</text>
</comment>
<gene>
    <name evidence="1" type="ORF">LOK49_LG04G00059</name>
</gene>